<name>A0A1D8P5Q7_9FLAO</name>
<dbReference type="GO" id="GO:0030313">
    <property type="term" value="C:cell envelope"/>
    <property type="evidence" value="ECO:0007669"/>
    <property type="project" value="UniProtKB-SubCell"/>
</dbReference>
<comment type="similarity">
    <text evidence="2">Belongs to the membrane fusion protein (MFP) (TC 8.A.1) family.</text>
</comment>
<accession>A0A1D8P5Q7</accession>
<dbReference type="PANTHER" id="PTHR32347">
    <property type="entry name" value="EFFLUX SYSTEM COMPONENT YKNX-RELATED"/>
    <property type="match status" value="1"/>
</dbReference>
<evidence type="ECO:0000256" key="1">
    <source>
        <dbReference type="ARBA" id="ARBA00004196"/>
    </source>
</evidence>
<dbReference type="InterPro" id="IPR006143">
    <property type="entry name" value="RND_pump_MFP"/>
</dbReference>
<feature type="domain" description="Multidrug resistance protein MdtA-like C-terminal permuted SH3" evidence="5">
    <location>
        <begin position="344"/>
        <end position="405"/>
    </location>
</feature>
<dbReference type="STRING" id="1850246.LPB138_03920"/>
<proteinExistence type="inferred from homology"/>
<dbReference type="EMBL" id="CP017478">
    <property type="protein sequence ID" value="AOW19880.1"/>
    <property type="molecule type" value="Genomic_DNA"/>
</dbReference>
<dbReference type="Gene3D" id="2.40.50.100">
    <property type="match status" value="1"/>
</dbReference>
<comment type="subcellular location">
    <subcellularLocation>
        <location evidence="1">Cell envelope</location>
    </subcellularLocation>
</comment>
<evidence type="ECO:0000313" key="6">
    <source>
        <dbReference type="EMBL" id="AOW19880.1"/>
    </source>
</evidence>
<keyword evidence="7" id="KW-1185">Reference proteome</keyword>
<evidence type="ECO:0000256" key="2">
    <source>
        <dbReference type="ARBA" id="ARBA00009477"/>
    </source>
</evidence>
<dbReference type="RefSeq" id="WP_070236019.1">
    <property type="nucleotide sequence ID" value="NZ_CP017478.1"/>
</dbReference>
<feature type="transmembrane region" description="Helical" evidence="4">
    <location>
        <begin position="15"/>
        <end position="33"/>
    </location>
</feature>
<reference evidence="6 7" key="1">
    <citation type="submission" date="2016-10" db="EMBL/GenBank/DDBJ databases">
        <title>Lutibacter sp. LPB0138, isolated from marine gastropod.</title>
        <authorList>
            <person name="Kim E."/>
            <person name="Yi H."/>
        </authorList>
    </citation>
    <scope>NUCLEOTIDE SEQUENCE [LARGE SCALE GENOMIC DNA]</scope>
    <source>
        <strain evidence="6 7">LPB0138</strain>
    </source>
</reference>
<dbReference type="InterPro" id="IPR058627">
    <property type="entry name" value="MdtA-like_C"/>
</dbReference>
<dbReference type="Proteomes" id="UP000176050">
    <property type="component" value="Chromosome"/>
</dbReference>
<dbReference type="KEGG" id="lul:LPB138_03920"/>
<keyword evidence="4" id="KW-0812">Transmembrane</keyword>
<dbReference type="Gene3D" id="2.40.420.20">
    <property type="match status" value="1"/>
</dbReference>
<dbReference type="GO" id="GO:0022857">
    <property type="term" value="F:transmembrane transporter activity"/>
    <property type="evidence" value="ECO:0007669"/>
    <property type="project" value="InterPro"/>
</dbReference>
<gene>
    <name evidence="6" type="ORF">LPB138_03920</name>
</gene>
<keyword evidence="4" id="KW-0472">Membrane</keyword>
<dbReference type="InterPro" id="IPR050465">
    <property type="entry name" value="UPF0194_transport"/>
</dbReference>
<organism evidence="6 7">
    <name type="scientific">Urechidicola croceus</name>
    <dbReference type="NCBI Taxonomy" id="1850246"/>
    <lineage>
        <taxon>Bacteria</taxon>
        <taxon>Pseudomonadati</taxon>
        <taxon>Bacteroidota</taxon>
        <taxon>Flavobacteriia</taxon>
        <taxon>Flavobacteriales</taxon>
        <taxon>Flavobacteriaceae</taxon>
        <taxon>Urechidicola</taxon>
    </lineage>
</organism>
<dbReference type="OrthoDB" id="1957187at2"/>
<dbReference type="AlphaFoldDB" id="A0A1D8P5Q7"/>
<evidence type="ECO:0000256" key="3">
    <source>
        <dbReference type="ARBA" id="ARBA00023054"/>
    </source>
</evidence>
<dbReference type="NCBIfam" id="TIGR01730">
    <property type="entry name" value="RND_mfp"/>
    <property type="match status" value="1"/>
</dbReference>
<dbReference type="Gene3D" id="1.10.287.470">
    <property type="entry name" value="Helix hairpin bin"/>
    <property type="match status" value="1"/>
</dbReference>
<keyword evidence="4" id="KW-1133">Transmembrane helix</keyword>
<sequence length="416" mass="47153">MDIPIEKKRFTKSKIAIAIGAVILLSFIIYLFTLSGGKSKLNVDTERIIVSTIKDGVFQENIPVSGIVLPITTIYLDALEGGRVEEIFVEDGAIMKQNQPILRLSNTDLELSLVNQETSVYNLLTQMQISQNAARQNTISKVNRMIDVQNELIEAERVYKLNKKLFEHDAIGSQEYKQSENNYNYQKQRMELTKQVLEQDSISIKQEATQSRNSSVRIQSALELMRKKVGDLVVRAPVDGQLTSLDAEIGQSKNKGERLGQLDVLSGFKVRVDIDEHYISRIYTSQFGTFQFNGNTYKLVIKKVYTQVANGRFQVDMQFEEKIPQDIRRGQSLQIRLALSDEKQAILVPKGGFFQQTGGNWIFKLNEDGNLAYKVDIQLGSQNTEFYEVIQGLNPGDKVITSSYDNFGDKQELILK</sequence>
<dbReference type="PANTHER" id="PTHR32347:SF23">
    <property type="entry name" value="BLL5650 PROTEIN"/>
    <property type="match status" value="1"/>
</dbReference>
<protein>
    <submittedName>
        <fullName evidence="6">Efflux transporter periplasmic adaptor subunit</fullName>
    </submittedName>
</protein>
<keyword evidence="3" id="KW-0175">Coiled coil</keyword>
<dbReference type="GO" id="GO:0016020">
    <property type="term" value="C:membrane"/>
    <property type="evidence" value="ECO:0007669"/>
    <property type="project" value="InterPro"/>
</dbReference>
<dbReference type="Gene3D" id="2.40.30.170">
    <property type="match status" value="1"/>
</dbReference>
<evidence type="ECO:0000259" key="5">
    <source>
        <dbReference type="Pfam" id="PF25967"/>
    </source>
</evidence>
<evidence type="ECO:0000313" key="7">
    <source>
        <dbReference type="Proteomes" id="UP000176050"/>
    </source>
</evidence>
<dbReference type="Pfam" id="PF25967">
    <property type="entry name" value="RND-MFP_C"/>
    <property type="match status" value="1"/>
</dbReference>
<evidence type="ECO:0000256" key="4">
    <source>
        <dbReference type="SAM" id="Phobius"/>
    </source>
</evidence>